<evidence type="ECO:0000313" key="3">
    <source>
        <dbReference type="Proteomes" id="UP000757461"/>
    </source>
</evidence>
<protein>
    <submittedName>
        <fullName evidence="2">T9SS type A sorting domain-containing protein</fullName>
    </submittedName>
</protein>
<gene>
    <name evidence="2" type="ORF">HXN33_01030</name>
</gene>
<dbReference type="RefSeq" id="WP_036870085.1">
    <property type="nucleotide sequence ID" value="NZ_CAUSAX010000004.1"/>
</dbReference>
<accession>A0A930N545</accession>
<proteinExistence type="predicted"/>
<dbReference type="AlphaFoldDB" id="A0A930N545"/>
<name>A0A930N545_9BACT</name>
<organism evidence="2 3">
    <name type="scientific">Prevotella histicola</name>
    <dbReference type="NCBI Taxonomy" id="470565"/>
    <lineage>
        <taxon>Bacteria</taxon>
        <taxon>Pseudomonadati</taxon>
        <taxon>Bacteroidota</taxon>
        <taxon>Bacteroidia</taxon>
        <taxon>Bacteroidales</taxon>
        <taxon>Prevotellaceae</taxon>
        <taxon>Prevotella</taxon>
    </lineage>
</organism>
<evidence type="ECO:0000313" key="2">
    <source>
        <dbReference type="EMBL" id="MBF1414137.1"/>
    </source>
</evidence>
<feature type="chain" id="PRO_5037641935" evidence="1">
    <location>
        <begin position="21"/>
        <end position="232"/>
    </location>
</feature>
<dbReference type="EMBL" id="JABZSQ010000008">
    <property type="protein sequence ID" value="MBF1414137.1"/>
    <property type="molecule type" value="Genomic_DNA"/>
</dbReference>
<dbReference type="Proteomes" id="UP000757461">
    <property type="component" value="Unassembled WGS sequence"/>
</dbReference>
<keyword evidence="1" id="KW-0732">Signal</keyword>
<reference evidence="2" key="1">
    <citation type="submission" date="2020-04" db="EMBL/GenBank/DDBJ databases">
        <title>Deep metagenomics examines the oral microbiome during advanced dental caries in children, revealing novel taxa and co-occurrences with host molecules.</title>
        <authorList>
            <person name="Baker J.L."/>
            <person name="Morton J.T."/>
            <person name="Dinis M."/>
            <person name="Alvarez R."/>
            <person name="Tran N.C."/>
            <person name="Knight R."/>
            <person name="Edlund A."/>
        </authorList>
    </citation>
    <scope>NUCLEOTIDE SEQUENCE</scope>
    <source>
        <strain evidence="2">JCVI_25_bin.9</strain>
    </source>
</reference>
<feature type="signal peptide" evidence="1">
    <location>
        <begin position="1"/>
        <end position="20"/>
    </location>
</feature>
<comment type="caution">
    <text evidence="2">The sequence shown here is derived from an EMBL/GenBank/DDBJ whole genome shotgun (WGS) entry which is preliminary data.</text>
</comment>
<evidence type="ECO:0000256" key="1">
    <source>
        <dbReference type="SAM" id="SignalP"/>
    </source>
</evidence>
<sequence length="232" mass="24997">MKRLFTFILATVLGTTALMAQNKQTFEFVDAKGKVIPNGSTVTFNKVEESIPGVPEAGLIMPADISVRNISGNAQKVILVGTVKNMKEGVLQVCFPAGCKRWKKVGPYTSEEGDLPAKKTDLTPLEMEFCLAEQATNQANCTVQVQLYTAKKAGDKWVTDKPGPEITIVFDKTATGINTVSTEGPVTYTVYTLQGKLVGKGLSSLQGLAKGAYIIQKKDNKGVLSAEKHIIQ</sequence>